<evidence type="ECO:0000313" key="8">
    <source>
        <dbReference type="EMBL" id="PWA02012.1"/>
    </source>
</evidence>
<evidence type="ECO:0000256" key="6">
    <source>
        <dbReference type="PROSITE-ProRule" id="PRU10141"/>
    </source>
</evidence>
<dbReference type="PANTHER" id="PTHR24055">
    <property type="entry name" value="MITOGEN-ACTIVATED PROTEIN KINASE"/>
    <property type="match status" value="1"/>
</dbReference>
<dbReference type="Proteomes" id="UP000245591">
    <property type="component" value="Unassembled WGS sequence"/>
</dbReference>
<dbReference type="InterPro" id="IPR005225">
    <property type="entry name" value="Small_GTP-bd"/>
</dbReference>
<proteinExistence type="predicted"/>
<dbReference type="Gene3D" id="3.40.50.300">
    <property type="entry name" value="P-loop containing nucleotide triphosphate hydrolases"/>
    <property type="match status" value="1"/>
</dbReference>
<accession>A0A2U1JA74</accession>
<keyword evidence="9" id="KW-1185">Reference proteome</keyword>
<dbReference type="InterPro" id="IPR027417">
    <property type="entry name" value="P-loop_NTPase"/>
</dbReference>
<dbReference type="SMART" id="SM00173">
    <property type="entry name" value="RAS"/>
    <property type="match status" value="1"/>
</dbReference>
<keyword evidence="4" id="KW-0418">Kinase</keyword>
<dbReference type="FunFam" id="1.10.510.10:FF:000013">
    <property type="entry name" value="Mitogen-activated protein kinase"/>
    <property type="match status" value="1"/>
</dbReference>
<dbReference type="PROSITE" id="PS51419">
    <property type="entry name" value="RAB"/>
    <property type="match status" value="1"/>
</dbReference>
<reference evidence="8 9" key="1">
    <citation type="journal article" date="2018" name="MBio">
        <title>Comparative Genomics Reveals the Core Gene Toolbox for the Fungus-Insect Symbiosis.</title>
        <authorList>
            <person name="Wang Y."/>
            <person name="Stata M."/>
            <person name="Wang W."/>
            <person name="Stajich J.E."/>
            <person name="White M.M."/>
            <person name="Moncalvo J.M."/>
        </authorList>
    </citation>
    <scope>NUCLEOTIDE SEQUENCE [LARGE SCALE GENOMIC DNA]</scope>
    <source>
        <strain evidence="8 9">AUS-126-30</strain>
    </source>
</reference>
<evidence type="ECO:0000259" key="7">
    <source>
        <dbReference type="PROSITE" id="PS50011"/>
    </source>
</evidence>
<evidence type="ECO:0000313" key="9">
    <source>
        <dbReference type="Proteomes" id="UP000245591"/>
    </source>
</evidence>
<dbReference type="EMBL" id="MBFU01000113">
    <property type="protein sequence ID" value="PWA02012.1"/>
    <property type="molecule type" value="Genomic_DNA"/>
</dbReference>
<dbReference type="NCBIfam" id="TIGR00231">
    <property type="entry name" value="small_GTP"/>
    <property type="match status" value="1"/>
</dbReference>
<dbReference type="GO" id="GO:0003924">
    <property type="term" value="F:GTPase activity"/>
    <property type="evidence" value="ECO:0007669"/>
    <property type="project" value="InterPro"/>
</dbReference>
<feature type="domain" description="Protein kinase" evidence="7">
    <location>
        <begin position="16"/>
        <end position="307"/>
    </location>
</feature>
<dbReference type="GO" id="GO:0005525">
    <property type="term" value="F:GTP binding"/>
    <property type="evidence" value="ECO:0007669"/>
    <property type="project" value="InterPro"/>
</dbReference>
<evidence type="ECO:0000256" key="1">
    <source>
        <dbReference type="ARBA" id="ARBA00022527"/>
    </source>
</evidence>
<dbReference type="InterPro" id="IPR050117">
    <property type="entry name" value="MAPK"/>
</dbReference>
<dbReference type="SMART" id="SM00174">
    <property type="entry name" value="RHO"/>
    <property type="match status" value="1"/>
</dbReference>
<dbReference type="InterPro" id="IPR011009">
    <property type="entry name" value="Kinase-like_dom_sf"/>
</dbReference>
<dbReference type="Pfam" id="PF00069">
    <property type="entry name" value="Pkinase"/>
    <property type="match status" value="1"/>
</dbReference>
<dbReference type="PROSITE" id="PS00107">
    <property type="entry name" value="PROTEIN_KINASE_ATP"/>
    <property type="match status" value="1"/>
</dbReference>
<dbReference type="PROSITE" id="PS00108">
    <property type="entry name" value="PROTEIN_KINASE_ST"/>
    <property type="match status" value="1"/>
</dbReference>
<dbReference type="Gene3D" id="1.10.510.10">
    <property type="entry name" value="Transferase(Phosphotransferase) domain 1"/>
    <property type="match status" value="1"/>
</dbReference>
<dbReference type="InterPro" id="IPR008271">
    <property type="entry name" value="Ser/Thr_kinase_AS"/>
</dbReference>
<dbReference type="PRINTS" id="PR00449">
    <property type="entry name" value="RASTRNSFRMNG"/>
</dbReference>
<evidence type="ECO:0000256" key="5">
    <source>
        <dbReference type="ARBA" id="ARBA00022840"/>
    </source>
</evidence>
<evidence type="ECO:0000256" key="4">
    <source>
        <dbReference type="ARBA" id="ARBA00022777"/>
    </source>
</evidence>
<evidence type="ECO:0000256" key="3">
    <source>
        <dbReference type="ARBA" id="ARBA00022741"/>
    </source>
</evidence>
<evidence type="ECO:0000256" key="2">
    <source>
        <dbReference type="ARBA" id="ARBA00022679"/>
    </source>
</evidence>
<keyword evidence="1" id="KW-0723">Serine/threonine-protein kinase</keyword>
<protein>
    <recommendedName>
        <fullName evidence="7">Protein kinase domain-containing protein</fullName>
    </recommendedName>
</protein>
<dbReference type="Pfam" id="PF00071">
    <property type="entry name" value="Ras"/>
    <property type="match status" value="1"/>
</dbReference>
<dbReference type="InterPro" id="IPR001806">
    <property type="entry name" value="Small_GTPase"/>
</dbReference>
<sequence>MSKSKIRLPPSLDVAYRIVRDVGQGAYGFVCQAEHRESKQMVAIKKVTRVSEKEILAKRCLREIKLLRHFEGHDNIISLLNIEITDRKNFNEVYLIQELMEADLHQIIRSGQALTDPHFQYFIYQICRGLKYIHSANVLHRDLKPGNLLVNADCSLRICDFGLARGYSEVPDANIGFLTEYVATRWYRAPEIMLSFQSYTRAIDMWSVGCILAELLGGKALFKGRDYVDQLNQIINILGTPDDETLQRIGSERAQMYIKSLPFTQKVPFSRLFPSATPNALDLLEKLLDFDPTTRITVEEALEHPYLALYHDVDDEPSCEELFDFSFEAINSVPNVKTMIVNEIIDFRRAAFAQHQMQMEMDARGRPEQGGNHDGGQYYQGSGKSSILRQFTEQFFSEMTGHTIGVEFGTRIINVDGTSNMGYSRSRSVTQSYYRASIGTILVYDITNRESFEQLDTWYNDAKRLTAENSIFIVIGNKADCSKLRQVSLEEGKEYAETRNMRFFEASAKTGDHVDDVFVLVAREVLKMINEHKLDISLPDSGVQSRIPVSKQNTNSVSLKENNGGSKYFGKACCW</sequence>
<dbReference type="Gene3D" id="3.30.200.20">
    <property type="entry name" value="Phosphorylase Kinase, domain 1"/>
    <property type="match status" value="1"/>
</dbReference>
<dbReference type="GO" id="GO:0004674">
    <property type="term" value="F:protein serine/threonine kinase activity"/>
    <property type="evidence" value="ECO:0007669"/>
    <property type="project" value="UniProtKB-KW"/>
</dbReference>
<dbReference type="FunFam" id="3.40.50.300:FF:001447">
    <property type="entry name" value="Ras-related protein Rab-1B"/>
    <property type="match status" value="1"/>
</dbReference>
<dbReference type="SMART" id="SM00175">
    <property type="entry name" value="RAB"/>
    <property type="match status" value="1"/>
</dbReference>
<feature type="binding site" evidence="6">
    <location>
        <position position="46"/>
    </location>
    <ligand>
        <name>ATP</name>
        <dbReference type="ChEBI" id="CHEBI:30616"/>
    </ligand>
</feature>
<dbReference type="GO" id="GO:0005524">
    <property type="term" value="F:ATP binding"/>
    <property type="evidence" value="ECO:0007669"/>
    <property type="project" value="UniProtKB-UniRule"/>
</dbReference>
<gene>
    <name evidence="8" type="ORF">BB558_001874</name>
</gene>
<dbReference type="SMART" id="SM00220">
    <property type="entry name" value="S_TKc"/>
    <property type="match status" value="1"/>
</dbReference>
<name>A0A2U1JA74_SMIAN</name>
<dbReference type="InterPro" id="IPR000719">
    <property type="entry name" value="Prot_kinase_dom"/>
</dbReference>
<organism evidence="8 9">
    <name type="scientific">Smittium angustum</name>
    <dbReference type="NCBI Taxonomy" id="133377"/>
    <lineage>
        <taxon>Eukaryota</taxon>
        <taxon>Fungi</taxon>
        <taxon>Fungi incertae sedis</taxon>
        <taxon>Zoopagomycota</taxon>
        <taxon>Kickxellomycotina</taxon>
        <taxon>Harpellomycetes</taxon>
        <taxon>Harpellales</taxon>
        <taxon>Legeriomycetaceae</taxon>
        <taxon>Smittium</taxon>
    </lineage>
</organism>
<keyword evidence="3 6" id="KW-0547">Nucleotide-binding</keyword>
<keyword evidence="5 6" id="KW-0067">ATP-binding</keyword>
<dbReference type="SUPFAM" id="SSF56112">
    <property type="entry name" value="Protein kinase-like (PK-like)"/>
    <property type="match status" value="1"/>
</dbReference>
<dbReference type="AlphaFoldDB" id="A0A2U1JA74"/>
<comment type="caution">
    <text evidence="8">The sequence shown here is derived from an EMBL/GenBank/DDBJ whole genome shotgun (WGS) entry which is preliminary data.</text>
</comment>
<dbReference type="InterPro" id="IPR017441">
    <property type="entry name" value="Protein_kinase_ATP_BS"/>
</dbReference>
<dbReference type="SUPFAM" id="SSF52540">
    <property type="entry name" value="P-loop containing nucleoside triphosphate hydrolases"/>
    <property type="match status" value="1"/>
</dbReference>
<dbReference type="CDD" id="cd00154">
    <property type="entry name" value="Rab"/>
    <property type="match status" value="1"/>
</dbReference>
<dbReference type="PROSITE" id="PS51421">
    <property type="entry name" value="RAS"/>
    <property type="match status" value="1"/>
</dbReference>
<dbReference type="PROSITE" id="PS50011">
    <property type="entry name" value="PROTEIN_KINASE_DOM"/>
    <property type="match status" value="1"/>
</dbReference>
<keyword evidence="2" id="KW-0808">Transferase</keyword>